<evidence type="ECO:0000313" key="12">
    <source>
        <dbReference type="Proteomes" id="UP000663833"/>
    </source>
</evidence>
<dbReference type="EMBL" id="CAJNXB010005171">
    <property type="protein sequence ID" value="CAF3412357.1"/>
    <property type="molecule type" value="Genomic_DNA"/>
</dbReference>
<dbReference type="EMBL" id="CAJOBS010002289">
    <property type="protein sequence ID" value="CAF4804869.1"/>
    <property type="molecule type" value="Genomic_DNA"/>
</dbReference>
<accession>A0A817U2J5</accession>
<dbReference type="EMBL" id="CAJOBR010001212">
    <property type="protein sequence ID" value="CAF4588276.1"/>
    <property type="molecule type" value="Genomic_DNA"/>
</dbReference>
<evidence type="ECO:0000313" key="6">
    <source>
        <dbReference type="EMBL" id="CAF3757007.1"/>
    </source>
</evidence>
<evidence type="ECO:0000313" key="9">
    <source>
        <dbReference type="EMBL" id="CAF4581268.1"/>
    </source>
</evidence>
<dbReference type="OrthoDB" id="9995396at2759"/>
<comment type="caution">
    <text evidence="2">The sequence shown here is derived from an EMBL/GenBank/DDBJ whole genome shotgun (WGS) entry which is preliminary data.</text>
</comment>
<evidence type="ECO:0000313" key="5">
    <source>
        <dbReference type="EMBL" id="CAF3635185.1"/>
    </source>
</evidence>
<dbReference type="EMBL" id="CAJOBP010002152">
    <property type="protein sequence ID" value="CAF4337467.1"/>
    <property type="molecule type" value="Genomic_DNA"/>
</dbReference>
<evidence type="ECO:0000313" key="10">
    <source>
        <dbReference type="EMBL" id="CAF4588276.1"/>
    </source>
</evidence>
<evidence type="ECO:0000313" key="7">
    <source>
        <dbReference type="EMBL" id="CAF4337467.1"/>
    </source>
</evidence>
<dbReference type="Proteomes" id="UP000663848">
    <property type="component" value="Unassembled WGS sequence"/>
</dbReference>
<feature type="signal peptide" evidence="1">
    <location>
        <begin position="1"/>
        <end position="25"/>
    </location>
</feature>
<organism evidence="2 12">
    <name type="scientific">Rotaria socialis</name>
    <dbReference type="NCBI Taxonomy" id="392032"/>
    <lineage>
        <taxon>Eukaryota</taxon>
        <taxon>Metazoa</taxon>
        <taxon>Spiralia</taxon>
        <taxon>Gnathifera</taxon>
        <taxon>Rotifera</taxon>
        <taxon>Eurotatoria</taxon>
        <taxon>Bdelloidea</taxon>
        <taxon>Philodinida</taxon>
        <taxon>Philodinidae</taxon>
        <taxon>Rotaria</taxon>
    </lineage>
</organism>
<dbReference type="EMBL" id="CAJNYU010004464">
    <property type="protein sequence ID" value="CAF3757007.1"/>
    <property type="molecule type" value="Genomic_DNA"/>
</dbReference>
<dbReference type="Proteomes" id="UP000663873">
    <property type="component" value="Unassembled WGS sequence"/>
</dbReference>
<dbReference type="EMBL" id="CAJOBO010003103">
    <property type="protein sequence ID" value="CAF4480801.1"/>
    <property type="molecule type" value="Genomic_DNA"/>
</dbReference>
<dbReference type="Proteomes" id="UP000663851">
    <property type="component" value="Unassembled WGS sequence"/>
</dbReference>
<dbReference type="Proteomes" id="UP000663838">
    <property type="component" value="Unassembled WGS sequence"/>
</dbReference>
<dbReference type="Proteomes" id="UP000663869">
    <property type="component" value="Unassembled WGS sequence"/>
</dbReference>
<gene>
    <name evidence="6" type="ORF">FME351_LOCUS31173</name>
    <name evidence="5" type="ORF">GRG538_LOCUS24373</name>
    <name evidence="8" type="ORF">HFQ381_LOCUS26237</name>
    <name evidence="4" type="ORF">KIK155_LOCUS9714</name>
    <name evidence="2" type="ORF">LUA448_LOCUS10744</name>
    <name evidence="10" type="ORF">QYT958_LOCUS10729</name>
    <name evidence="3" type="ORF">TIS948_LOCUS28708</name>
    <name evidence="11" type="ORF">TOA249_LOCUS23601</name>
    <name evidence="9" type="ORF">TSG867_LOCUS26590</name>
    <name evidence="7" type="ORF">UJA718_LOCUS14908</name>
</gene>
<feature type="chain" id="PRO_5035613179" evidence="1">
    <location>
        <begin position="26"/>
        <end position="127"/>
    </location>
</feature>
<dbReference type="Proteomes" id="UP000663862">
    <property type="component" value="Unassembled WGS sequence"/>
</dbReference>
<evidence type="ECO:0000313" key="3">
    <source>
        <dbReference type="EMBL" id="CAF3412357.1"/>
    </source>
</evidence>
<dbReference type="Proteomes" id="UP000663872">
    <property type="component" value="Unassembled WGS sequence"/>
</dbReference>
<reference evidence="2" key="1">
    <citation type="submission" date="2021-02" db="EMBL/GenBank/DDBJ databases">
        <authorList>
            <person name="Nowell W R."/>
        </authorList>
    </citation>
    <scope>NUCLEOTIDE SEQUENCE</scope>
</reference>
<evidence type="ECO:0000313" key="2">
    <source>
        <dbReference type="EMBL" id="CAF3328345.1"/>
    </source>
</evidence>
<dbReference type="AlphaFoldDB" id="A0A817U2J5"/>
<proteinExistence type="predicted"/>
<dbReference type="Proteomes" id="UP000663833">
    <property type="component" value="Unassembled WGS sequence"/>
</dbReference>
<evidence type="ECO:0000313" key="13">
    <source>
        <dbReference type="Proteomes" id="UP000663873"/>
    </source>
</evidence>
<evidence type="ECO:0000313" key="4">
    <source>
        <dbReference type="EMBL" id="CAF3418552.1"/>
    </source>
</evidence>
<dbReference type="EMBL" id="CAJNYV010001392">
    <property type="protein sequence ID" value="CAF3418552.1"/>
    <property type="molecule type" value="Genomic_DNA"/>
</dbReference>
<evidence type="ECO:0000313" key="11">
    <source>
        <dbReference type="EMBL" id="CAF4804869.1"/>
    </source>
</evidence>
<evidence type="ECO:0000313" key="8">
    <source>
        <dbReference type="EMBL" id="CAF4480801.1"/>
    </source>
</evidence>
<name>A0A817U2J5_9BILA</name>
<dbReference type="EMBL" id="CAJNYT010004137">
    <property type="protein sequence ID" value="CAF3635185.1"/>
    <property type="molecule type" value="Genomic_DNA"/>
</dbReference>
<sequence length="127" mass="14699">MQLIKPFIHIILFLLSATIVELTSSKIWFQGFVKNVASKFHKNWRQHFFSEENPFIKNCFKLTNNGTHYNSSDFIYPMILGVGSCLVHRSLKVAHACYNSSIAYVDLLNMDYDELPGDWSYENRATA</sequence>
<dbReference type="EMBL" id="CAJOBQ010002830">
    <property type="protein sequence ID" value="CAF4581268.1"/>
    <property type="molecule type" value="Genomic_DNA"/>
</dbReference>
<dbReference type="Proteomes" id="UP000663865">
    <property type="component" value="Unassembled WGS sequence"/>
</dbReference>
<dbReference type="EMBL" id="CAJNYD010001290">
    <property type="protein sequence ID" value="CAF3328345.1"/>
    <property type="molecule type" value="Genomic_DNA"/>
</dbReference>
<protein>
    <submittedName>
        <fullName evidence="2">Uncharacterized protein</fullName>
    </submittedName>
</protein>
<keyword evidence="1" id="KW-0732">Signal</keyword>
<dbReference type="Proteomes" id="UP000663825">
    <property type="component" value="Unassembled WGS sequence"/>
</dbReference>
<keyword evidence="13" id="KW-1185">Reference proteome</keyword>
<evidence type="ECO:0000256" key="1">
    <source>
        <dbReference type="SAM" id="SignalP"/>
    </source>
</evidence>